<evidence type="ECO:0000259" key="2">
    <source>
        <dbReference type="Pfam" id="PF13387"/>
    </source>
</evidence>
<proteinExistence type="predicted"/>
<keyword evidence="4" id="KW-1185">Reference proteome</keyword>
<dbReference type="InterPro" id="IPR025178">
    <property type="entry name" value="Lnb_N"/>
</dbReference>
<keyword evidence="1" id="KW-0472">Membrane</keyword>
<keyword evidence="1" id="KW-1133">Transmembrane helix</keyword>
<feature type="transmembrane region" description="Helical" evidence="1">
    <location>
        <begin position="73"/>
        <end position="91"/>
    </location>
</feature>
<sequence>MEPRPNSLAFWFSKLLRGLLKGLIFLCQLVLIAWPTLAIYYSRLPGFWLRMILALAFMVFSGWVFWRARRPRMYLVYAGLALFVLIWFLSLRPTHDRNWRTDVAVMPRVTIDGDRVRITDVRDFEYRSRDDFTVRYEDREVLVSHLTSVDFIISYWMPGPVAHTFLSFNFDNAPPLSISIEARPEMGGGFSPLPSMFRTFELIYVVADERDVIRVRTNFRNEDVFFYPLNVPPASSQALFLVYLDRINELYKRPEFYNLLVSNCTLNIVRYARLVGKPNRLDIRYLLNGWSDRYLYDHGFLDTTLPFNELRRRSRINDAALAAGDSPDFSQLIRASLPPRQQ</sequence>
<comment type="caution">
    <text evidence="3">The sequence shown here is derived from an EMBL/GenBank/DDBJ whole genome shotgun (WGS) entry which is preliminary data.</text>
</comment>
<evidence type="ECO:0000256" key="1">
    <source>
        <dbReference type="SAM" id="Phobius"/>
    </source>
</evidence>
<dbReference type="Pfam" id="PF13387">
    <property type="entry name" value="Lnb_N"/>
    <property type="match status" value="1"/>
</dbReference>
<dbReference type="Proteomes" id="UP000269669">
    <property type="component" value="Unassembled WGS sequence"/>
</dbReference>
<evidence type="ECO:0000313" key="3">
    <source>
        <dbReference type="EMBL" id="RSL19309.1"/>
    </source>
</evidence>
<dbReference type="AlphaFoldDB" id="A0A3R9R6T0"/>
<keyword evidence="1" id="KW-0812">Transmembrane</keyword>
<feature type="domain" description="Lnb N-terminal periplasmic" evidence="2">
    <location>
        <begin position="135"/>
        <end position="286"/>
    </location>
</feature>
<protein>
    <submittedName>
        <fullName evidence="3">Uncharacterized protein DUF4105</fullName>
    </submittedName>
</protein>
<reference evidence="3 4" key="1">
    <citation type="submission" date="2018-12" db="EMBL/GenBank/DDBJ databases">
        <title>Sequencing of bacterial isolates from soil warming experiment in Harvard Forest, Massachusetts, USA.</title>
        <authorList>
            <person name="Deangelis K."/>
        </authorList>
    </citation>
    <scope>NUCLEOTIDE SEQUENCE [LARGE SCALE GENOMIC DNA]</scope>
    <source>
        <strain evidence="3 4">EB153</strain>
    </source>
</reference>
<evidence type="ECO:0000313" key="4">
    <source>
        <dbReference type="Proteomes" id="UP000269669"/>
    </source>
</evidence>
<feature type="transmembrane region" description="Helical" evidence="1">
    <location>
        <begin position="47"/>
        <end position="66"/>
    </location>
</feature>
<name>A0A3R9R6T0_9BACT</name>
<dbReference type="EMBL" id="RSDW01000001">
    <property type="protein sequence ID" value="RSL19309.1"/>
    <property type="molecule type" value="Genomic_DNA"/>
</dbReference>
<accession>A0A3R9R6T0</accession>
<feature type="transmembrane region" description="Helical" evidence="1">
    <location>
        <begin position="20"/>
        <end position="41"/>
    </location>
</feature>
<organism evidence="3 4">
    <name type="scientific">Edaphobacter aggregans</name>
    <dbReference type="NCBI Taxonomy" id="570835"/>
    <lineage>
        <taxon>Bacteria</taxon>
        <taxon>Pseudomonadati</taxon>
        <taxon>Acidobacteriota</taxon>
        <taxon>Terriglobia</taxon>
        <taxon>Terriglobales</taxon>
        <taxon>Acidobacteriaceae</taxon>
        <taxon>Edaphobacter</taxon>
    </lineage>
</organism>
<gene>
    <name evidence="3" type="ORF">EDE15_4971</name>
</gene>
<dbReference type="OrthoDB" id="274718at2"/>